<dbReference type="GO" id="GO:0004519">
    <property type="term" value="F:endonuclease activity"/>
    <property type="evidence" value="ECO:0007669"/>
    <property type="project" value="UniProtKB-KW"/>
</dbReference>
<dbReference type="Gene3D" id="3.40.50.1010">
    <property type="entry name" value="5'-nuclease"/>
    <property type="match status" value="1"/>
</dbReference>
<keyword evidence="2" id="KW-1185">Reference proteome</keyword>
<dbReference type="SUPFAM" id="SSF88723">
    <property type="entry name" value="PIN domain-like"/>
    <property type="match status" value="1"/>
</dbReference>
<keyword evidence="1" id="KW-0255">Endonuclease</keyword>
<name>A0ABX5PUZ8_9FLAO</name>
<dbReference type="Proteomes" id="UP000248584">
    <property type="component" value="Unassembled WGS sequence"/>
</dbReference>
<protein>
    <submittedName>
        <fullName evidence="1">tRNA(fMet)-specific endonuclease VapC</fullName>
    </submittedName>
</protein>
<keyword evidence="1" id="KW-0540">Nuclease</keyword>
<comment type="caution">
    <text evidence="1">The sequence shown here is derived from an EMBL/GenBank/DDBJ whole genome shotgun (WGS) entry which is preliminary data.</text>
</comment>
<evidence type="ECO:0000313" key="2">
    <source>
        <dbReference type="Proteomes" id="UP000248584"/>
    </source>
</evidence>
<proteinExistence type="predicted"/>
<keyword evidence="1" id="KW-0378">Hydrolase</keyword>
<dbReference type="InterPro" id="IPR029060">
    <property type="entry name" value="PIN-like_dom_sf"/>
</dbReference>
<accession>A0ABX5PUZ8</accession>
<reference evidence="1 2" key="1">
    <citation type="submission" date="2018-06" db="EMBL/GenBank/DDBJ databases">
        <title>Genomic Encyclopedia of Archaeal and Bacterial Type Strains, Phase II (KMG-II): from individual species to whole genera.</title>
        <authorList>
            <person name="Goeker M."/>
        </authorList>
    </citation>
    <scope>NUCLEOTIDE SEQUENCE [LARGE SCALE GENOMIC DNA]</scope>
    <source>
        <strain evidence="1 2">DSM 17205</strain>
    </source>
</reference>
<dbReference type="EMBL" id="QKZR01000006">
    <property type="protein sequence ID" value="PZX37842.1"/>
    <property type="molecule type" value="Genomic_DNA"/>
</dbReference>
<evidence type="ECO:0000313" key="1">
    <source>
        <dbReference type="EMBL" id="PZX37842.1"/>
    </source>
</evidence>
<gene>
    <name evidence="1" type="ORF">LX97_02937</name>
</gene>
<sequence>MISDFDLLIGSTAISNELIMVTENVKEFDRIKGIEIENWVKR</sequence>
<organism evidence="1 2">
    <name type="scientific">Nonlabens dokdonensis</name>
    <dbReference type="NCBI Taxonomy" id="328515"/>
    <lineage>
        <taxon>Bacteria</taxon>
        <taxon>Pseudomonadati</taxon>
        <taxon>Bacteroidota</taxon>
        <taxon>Flavobacteriia</taxon>
        <taxon>Flavobacteriales</taxon>
        <taxon>Flavobacteriaceae</taxon>
        <taxon>Nonlabens</taxon>
    </lineage>
</organism>